<accession>A0A5A7QEE3</accession>
<dbReference type="Proteomes" id="UP000325081">
    <property type="component" value="Unassembled WGS sequence"/>
</dbReference>
<feature type="region of interest" description="Disordered" evidence="1">
    <location>
        <begin position="106"/>
        <end position="129"/>
    </location>
</feature>
<name>A0A5A7QEE3_STRAF</name>
<dbReference type="EMBL" id="BKCP01006538">
    <property type="protein sequence ID" value="GER43286.1"/>
    <property type="molecule type" value="Genomic_DNA"/>
</dbReference>
<proteinExistence type="predicted"/>
<evidence type="ECO:0000313" key="2">
    <source>
        <dbReference type="EMBL" id="GER43286.1"/>
    </source>
</evidence>
<gene>
    <name evidence="2" type="ORF">STAS_20128</name>
</gene>
<sequence length="129" mass="14334">MKLNTPSPKCNGISCHGEICTQNKSSRKNTRRLFCPDDLLLLLKRKLRLRGFPLSGALESRLPEMAWPADAITLVAAIFVDERESSVGRICSSSTRGLKRKNVKKLKDRTHNPPLVRGKQGAIGEGHFP</sequence>
<keyword evidence="3" id="KW-1185">Reference proteome</keyword>
<dbReference type="AlphaFoldDB" id="A0A5A7QEE3"/>
<comment type="caution">
    <text evidence="2">The sequence shown here is derived from an EMBL/GenBank/DDBJ whole genome shotgun (WGS) entry which is preliminary data.</text>
</comment>
<evidence type="ECO:0000313" key="3">
    <source>
        <dbReference type="Proteomes" id="UP000325081"/>
    </source>
</evidence>
<feature type="non-terminal residue" evidence="2">
    <location>
        <position position="129"/>
    </location>
</feature>
<reference evidence="3" key="1">
    <citation type="journal article" date="2019" name="Curr. Biol.">
        <title>Genome Sequence of Striga asiatica Provides Insight into the Evolution of Plant Parasitism.</title>
        <authorList>
            <person name="Yoshida S."/>
            <person name="Kim S."/>
            <person name="Wafula E.K."/>
            <person name="Tanskanen J."/>
            <person name="Kim Y.M."/>
            <person name="Honaas L."/>
            <person name="Yang Z."/>
            <person name="Spallek T."/>
            <person name="Conn C.E."/>
            <person name="Ichihashi Y."/>
            <person name="Cheong K."/>
            <person name="Cui S."/>
            <person name="Der J.P."/>
            <person name="Gundlach H."/>
            <person name="Jiao Y."/>
            <person name="Hori C."/>
            <person name="Ishida J.K."/>
            <person name="Kasahara H."/>
            <person name="Kiba T."/>
            <person name="Kim M.S."/>
            <person name="Koo N."/>
            <person name="Laohavisit A."/>
            <person name="Lee Y.H."/>
            <person name="Lumba S."/>
            <person name="McCourt P."/>
            <person name="Mortimer J.C."/>
            <person name="Mutuku J.M."/>
            <person name="Nomura T."/>
            <person name="Sasaki-Sekimoto Y."/>
            <person name="Seto Y."/>
            <person name="Wang Y."/>
            <person name="Wakatake T."/>
            <person name="Sakakibara H."/>
            <person name="Demura T."/>
            <person name="Yamaguchi S."/>
            <person name="Yoneyama K."/>
            <person name="Manabe R.I."/>
            <person name="Nelson D.C."/>
            <person name="Schulman A.H."/>
            <person name="Timko M.P."/>
            <person name="dePamphilis C.W."/>
            <person name="Choi D."/>
            <person name="Shirasu K."/>
        </authorList>
    </citation>
    <scope>NUCLEOTIDE SEQUENCE [LARGE SCALE GENOMIC DNA]</scope>
    <source>
        <strain evidence="3">cv. UVA1</strain>
    </source>
</reference>
<evidence type="ECO:0000256" key="1">
    <source>
        <dbReference type="SAM" id="MobiDB-lite"/>
    </source>
</evidence>
<protein>
    <submittedName>
        <fullName evidence="2">Omega-amidase NIT2</fullName>
    </submittedName>
</protein>
<organism evidence="2 3">
    <name type="scientific">Striga asiatica</name>
    <name type="common">Asiatic witchweed</name>
    <name type="synonym">Buchnera asiatica</name>
    <dbReference type="NCBI Taxonomy" id="4170"/>
    <lineage>
        <taxon>Eukaryota</taxon>
        <taxon>Viridiplantae</taxon>
        <taxon>Streptophyta</taxon>
        <taxon>Embryophyta</taxon>
        <taxon>Tracheophyta</taxon>
        <taxon>Spermatophyta</taxon>
        <taxon>Magnoliopsida</taxon>
        <taxon>eudicotyledons</taxon>
        <taxon>Gunneridae</taxon>
        <taxon>Pentapetalae</taxon>
        <taxon>asterids</taxon>
        <taxon>lamiids</taxon>
        <taxon>Lamiales</taxon>
        <taxon>Orobanchaceae</taxon>
        <taxon>Buchnereae</taxon>
        <taxon>Striga</taxon>
    </lineage>
</organism>